<dbReference type="EMBL" id="GEZM01087304">
    <property type="protein sequence ID" value="JAV58785.1"/>
    <property type="molecule type" value="Transcribed_RNA"/>
</dbReference>
<feature type="region of interest" description="Disordered" evidence="1">
    <location>
        <begin position="83"/>
        <end position="114"/>
    </location>
</feature>
<dbReference type="AlphaFoldDB" id="A0A1Y1KE36"/>
<proteinExistence type="predicted"/>
<reference evidence="2" key="1">
    <citation type="journal article" date="2016" name="Sci. Rep.">
        <title>Molecular characterization of firefly nuptial gifts: a multi-omics approach sheds light on postcopulatory sexual selection.</title>
        <authorList>
            <person name="Al-Wathiqui N."/>
            <person name="Fallon T.R."/>
            <person name="South A."/>
            <person name="Weng J.K."/>
            <person name="Lewis S.M."/>
        </authorList>
    </citation>
    <scope>NUCLEOTIDE SEQUENCE</scope>
</reference>
<dbReference type="PANTHER" id="PTHR34153">
    <property type="entry name" value="SI:CH211-262H13.3-RELATED-RELATED"/>
    <property type="match status" value="1"/>
</dbReference>
<evidence type="ECO:0000256" key="1">
    <source>
        <dbReference type="SAM" id="MobiDB-lite"/>
    </source>
</evidence>
<evidence type="ECO:0000313" key="2">
    <source>
        <dbReference type="EMBL" id="JAV58788.1"/>
    </source>
</evidence>
<evidence type="ECO:0008006" key="3">
    <source>
        <dbReference type="Google" id="ProtNLM"/>
    </source>
</evidence>
<organism evidence="2">
    <name type="scientific">Photinus pyralis</name>
    <name type="common">Common eastern firefly</name>
    <name type="synonym">Lampyris pyralis</name>
    <dbReference type="NCBI Taxonomy" id="7054"/>
    <lineage>
        <taxon>Eukaryota</taxon>
        <taxon>Metazoa</taxon>
        <taxon>Ecdysozoa</taxon>
        <taxon>Arthropoda</taxon>
        <taxon>Hexapoda</taxon>
        <taxon>Insecta</taxon>
        <taxon>Pterygota</taxon>
        <taxon>Neoptera</taxon>
        <taxon>Endopterygota</taxon>
        <taxon>Coleoptera</taxon>
        <taxon>Polyphaga</taxon>
        <taxon>Elateriformia</taxon>
        <taxon>Elateroidea</taxon>
        <taxon>Lampyridae</taxon>
        <taxon>Lampyrinae</taxon>
        <taxon>Photinus</taxon>
    </lineage>
</organism>
<dbReference type="EMBL" id="GEZM01087301">
    <property type="protein sequence ID" value="JAV58788.1"/>
    <property type="molecule type" value="Transcribed_RNA"/>
</dbReference>
<dbReference type="EMBL" id="GEZM01087302">
    <property type="protein sequence ID" value="JAV58787.1"/>
    <property type="molecule type" value="Transcribed_RNA"/>
</dbReference>
<dbReference type="PANTHER" id="PTHR34153:SF2">
    <property type="entry name" value="SI:CH211-262H13.3-RELATED"/>
    <property type="match status" value="1"/>
</dbReference>
<accession>A0A1Y1KE36</accession>
<sequence>MYVVLEFLPSRPGGRREYTVVPEAWVDNNKKMCFWPPSNGEKRLEDLVRQKAPYQSGWKQYNFKRLLFKCSNYQTANERLDNYHTTDQDSESENQDIESTSDSIDENSRENEIKENEMLNVPNATTEVVSDTVGSLLRIVKKLETTICMIKETQDNLVLQIQNIADHIRAVKPVDRPDNLPTFPIGDMASFTDYENHLSNEEFEKYIISRYTALGGTSVEDLTRRILRFTLTNSLGMLCNWKGGHEKMAFENSKCMNCIYSAAQTSFPGSTQLSVANATKDWLKFSKKRHQDLQKKLSKTNN</sequence>
<protein>
    <recommendedName>
        <fullName evidence="3">DUF4806 domain-containing protein</fullName>
    </recommendedName>
</protein>
<name>A0A1Y1KE36_PHOPY</name>